<keyword evidence="2" id="KW-1185">Reference proteome</keyword>
<organism evidence="1 2">
    <name type="scientific">Pelagibacterium lacus</name>
    <dbReference type="NCBI Taxonomy" id="2282655"/>
    <lineage>
        <taxon>Bacteria</taxon>
        <taxon>Pseudomonadati</taxon>
        <taxon>Pseudomonadota</taxon>
        <taxon>Alphaproteobacteria</taxon>
        <taxon>Hyphomicrobiales</taxon>
        <taxon>Devosiaceae</taxon>
        <taxon>Pelagibacterium</taxon>
    </lineage>
</organism>
<accession>A0A369W115</accession>
<evidence type="ECO:0000313" key="2">
    <source>
        <dbReference type="Proteomes" id="UP000253759"/>
    </source>
</evidence>
<dbReference type="RefSeq" id="WP_114647050.1">
    <property type="nucleotide sequence ID" value="NZ_QQNH01000039.1"/>
</dbReference>
<dbReference type="AlphaFoldDB" id="A0A369W115"/>
<dbReference type="EMBL" id="QQNH01000039">
    <property type="protein sequence ID" value="RDE07729.1"/>
    <property type="molecule type" value="Genomic_DNA"/>
</dbReference>
<evidence type="ECO:0000313" key="1">
    <source>
        <dbReference type="EMBL" id="RDE07729.1"/>
    </source>
</evidence>
<gene>
    <name evidence="1" type="ORF">DVH29_15280</name>
</gene>
<reference evidence="2" key="1">
    <citation type="submission" date="2018-07" db="EMBL/GenBank/DDBJ databases">
        <authorList>
            <person name="Liu B.-T."/>
            <person name="Du Z."/>
        </authorList>
    </citation>
    <scope>NUCLEOTIDE SEQUENCE [LARGE SCALE GENOMIC DNA]</scope>
    <source>
        <strain evidence="2">XYN52</strain>
    </source>
</reference>
<proteinExistence type="predicted"/>
<dbReference type="OrthoDB" id="8421551at2"/>
<dbReference type="Proteomes" id="UP000253759">
    <property type="component" value="Unassembled WGS sequence"/>
</dbReference>
<sequence length="117" mass="12419">MAQYHVKNEGFLAKAFKVKGGHQVVPAGKSADVLDAKELTEAQIDAFARDKVKVIVKGKAKAEKPRDDDQPKSAAEVLDLADGNFMAFKAAASKVLGDDTPPTKDEIIAALKAKAEA</sequence>
<name>A0A369W115_9HYPH</name>
<comment type="caution">
    <text evidence="1">The sequence shown here is derived from an EMBL/GenBank/DDBJ whole genome shotgun (WGS) entry which is preliminary data.</text>
</comment>
<protein>
    <submittedName>
        <fullName evidence="1">Uncharacterized protein</fullName>
    </submittedName>
</protein>